<name>A0A1I2TLA5_9FIRM</name>
<accession>A0A1I2TLA5</accession>
<dbReference type="EMBL" id="FOOX01000007">
    <property type="protein sequence ID" value="SFG63246.1"/>
    <property type="molecule type" value="Genomic_DNA"/>
</dbReference>
<dbReference type="OrthoDB" id="9800398at2"/>
<dbReference type="RefSeq" id="WP_092471426.1">
    <property type="nucleotide sequence ID" value="NZ_FOOX01000007.1"/>
</dbReference>
<organism evidence="1 2">
    <name type="scientific">Desulfotruncus arcticus DSM 17038</name>
    <dbReference type="NCBI Taxonomy" id="1121424"/>
    <lineage>
        <taxon>Bacteria</taxon>
        <taxon>Bacillati</taxon>
        <taxon>Bacillota</taxon>
        <taxon>Clostridia</taxon>
        <taxon>Eubacteriales</taxon>
        <taxon>Desulfallaceae</taxon>
        <taxon>Desulfotruncus</taxon>
    </lineage>
</organism>
<sequence length="92" mass="10854">MSYIRAIDVLPEELIDKVQNYVDGEYIYIPRKVSNRKAWGEKNKSKEEFTVRNMEIYKKYIAGMSITSLSEIYYLSPKSLQKIIAKIKLENQ</sequence>
<dbReference type="SUPFAM" id="SSF46689">
    <property type="entry name" value="Homeodomain-like"/>
    <property type="match status" value="1"/>
</dbReference>
<evidence type="ECO:0000313" key="2">
    <source>
        <dbReference type="Proteomes" id="UP000199337"/>
    </source>
</evidence>
<dbReference type="PANTHER" id="PTHR37812:SF1">
    <property type="entry name" value="MU-LIKE PROPHAGE FLUMU PROTEIN C"/>
    <property type="match status" value="1"/>
</dbReference>
<dbReference type="InterPro" id="IPR052411">
    <property type="entry name" value="c-mor_Regulatory_Protein"/>
</dbReference>
<dbReference type="InterPro" id="IPR009057">
    <property type="entry name" value="Homeodomain-like_sf"/>
</dbReference>
<protein>
    <recommendedName>
        <fullName evidence="3">Mor transcription activator family protein</fullName>
    </recommendedName>
</protein>
<gene>
    <name evidence="1" type="ORF">SAMN05660649_02206</name>
</gene>
<dbReference type="AlphaFoldDB" id="A0A1I2TLA5"/>
<dbReference type="Proteomes" id="UP000199337">
    <property type="component" value="Unassembled WGS sequence"/>
</dbReference>
<dbReference type="NCBIfam" id="NF040785">
    <property type="entry name" value="CD3324_fam"/>
    <property type="match status" value="1"/>
</dbReference>
<dbReference type="InterPro" id="IPR049739">
    <property type="entry name" value="YraL-like"/>
</dbReference>
<evidence type="ECO:0008006" key="3">
    <source>
        <dbReference type="Google" id="ProtNLM"/>
    </source>
</evidence>
<evidence type="ECO:0000313" key="1">
    <source>
        <dbReference type="EMBL" id="SFG63246.1"/>
    </source>
</evidence>
<proteinExistence type="predicted"/>
<reference evidence="2" key="1">
    <citation type="submission" date="2016-10" db="EMBL/GenBank/DDBJ databases">
        <authorList>
            <person name="Varghese N."/>
            <person name="Submissions S."/>
        </authorList>
    </citation>
    <scope>NUCLEOTIDE SEQUENCE [LARGE SCALE GENOMIC DNA]</scope>
    <source>
        <strain evidence="2">DSM 17038</strain>
    </source>
</reference>
<dbReference type="STRING" id="341036.SAMN05660649_02206"/>
<keyword evidence="2" id="KW-1185">Reference proteome</keyword>
<dbReference type="PANTHER" id="PTHR37812">
    <property type="entry name" value="MU-LIKE PROPHAGE FLUMU PROTEIN C"/>
    <property type="match status" value="1"/>
</dbReference>